<accession>A0ABN9Y8W7</accession>
<keyword evidence="3" id="KW-1185">Reference proteome</keyword>
<organism evidence="2 3">
    <name type="scientific">Prorocentrum cordatum</name>
    <dbReference type="NCBI Taxonomy" id="2364126"/>
    <lineage>
        <taxon>Eukaryota</taxon>
        <taxon>Sar</taxon>
        <taxon>Alveolata</taxon>
        <taxon>Dinophyceae</taxon>
        <taxon>Prorocentrales</taxon>
        <taxon>Prorocentraceae</taxon>
        <taxon>Prorocentrum</taxon>
    </lineage>
</organism>
<feature type="region of interest" description="Disordered" evidence="1">
    <location>
        <begin position="270"/>
        <end position="371"/>
    </location>
</feature>
<proteinExistence type="predicted"/>
<protein>
    <submittedName>
        <fullName evidence="2">Uncharacterized protein</fullName>
    </submittedName>
</protein>
<feature type="compositionally biased region" description="Basic and acidic residues" evidence="1">
    <location>
        <begin position="305"/>
        <end position="314"/>
    </location>
</feature>
<dbReference type="EMBL" id="CAUYUJ010022133">
    <property type="protein sequence ID" value="CAK0909102.1"/>
    <property type="molecule type" value="Genomic_DNA"/>
</dbReference>
<evidence type="ECO:0000313" key="3">
    <source>
        <dbReference type="Proteomes" id="UP001189429"/>
    </source>
</evidence>
<reference evidence="2" key="1">
    <citation type="submission" date="2023-10" db="EMBL/GenBank/DDBJ databases">
        <authorList>
            <person name="Chen Y."/>
            <person name="Shah S."/>
            <person name="Dougan E. K."/>
            <person name="Thang M."/>
            <person name="Chan C."/>
        </authorList>
    </citation>
    <scope>NUCLEOTIDE SEQUENCE [LARGE SCALE GENOMIC DNA]</scope>
</reference>
<sequence>MVYTCAVSLPWWFDSDRHSTTDCGTLQAGGSCQVRCRLPYMGDPAQLICPQAITRHDSEPTGVARDCTRLLLSKKEEYCFNATQDQIAALREGREYTGTVHCCEVDPAYCTSFTMGVIIFERGGTCDNYFSNDVLAATCSDTQELFEGLSLIRWITHVSFWSEVVGLFWQFLSILLMCLLLRCIPSTPESFKKVMMVFIVAEVGQAVIQCVQLLLEFTDVGYIVTADVFDIIKELKVHVGAGELVLSFARLLLSIVGIRDMRKQMKQTLAARPVDVDASSPPRGAHQQIPRVEADAPPEVPPADMRGEDADVPRRSRSMSPTLRRRRWGVPPTTRPPSPRAPPRTPPEGPPWAAASGRRAPDMPPAAEGPVHVEEAKNVFFCGTSR</sequence>
<dbReference type="Proteomes" id="UP001189429">
    <property type="component" value="Unassembled WGS sequence"/>
</dbReference>
<evidence type="ECO:0000256" key="1">
    <source>
        <dbReference type="SAM" id="MobiDB-lite"/>
    </source>
</evidence>
<evidence type="ECO:0000313" key="2">
    <source>
        <dbReference type="EMBL" id="CAK0909102.1"/>
    </source>
</evidence>
<gene>
    <name evidence="2" type="ORF">PCOR1329_LOCUS83605</name>
</gene>
<name>A0ABN9Y8W7_9DINO</name>
<comment type="caution">
    <text evidence="2">The sequence shown here is derived from an EMBL/GenBank/DDBJ whole genome shotgun (WGS) entry which is preliminary data.</text>
</comment>
<feature type="compositionally biased region" description="Pro residues" evidence="1">
    <location>
        <begin position="333"/>
        <end position="350"/>
    </location>
</feature>